<organism evidence="1 2">
    <name type="scientific">Tupaia chinensis</name>
    <name type="common">Chinese tree shrew</name>
    <name type="synonym">Tupaia belangeri chinensis</name>
    <dbReference type="NCBI Taxonomy" id="246437"/>
    <lineage>
        <taxon>Eukaryota</taxon>
        <taxon>Metazoa</taxon>
        <taxon>Chordata</taxon>
        <taxon>Craniata</taxon>
        <taxon>Vertebrata</taxon>
        <taxon>Euteleostomi</taxon>
        <taxon>Mammalia</taxon>
        <taxon>Eutheria</taxon>
        <taxon>Euarchontoglires</taxon>
        <taxon>Scandentia</taxon>
        <taxon>Tupaiidae</taxon>
        <taxon>Tupaia</taxon>
    </lineage>
</organism>
<reference evidence="2" key="1">
    <citation type="submission" date="2012-07" db="EMBL/GenBank/DDBJ databases">
        <title>Genome of the Chinese tree shrew, a rising model animal genetically related to primates.</title>
        <authorList>
            <person name="Zhang G."/>
            <person name="Fan Y."/>
            <person name="Yao Y."/>
            <person name="Huang Z."/>
        </authorList>
    </citation>
    <scope>NUCLEOTIDE SEQUENCE [LARGE SCALE GENOMIC DNA]</scope>
</reference>
<dbReference type="Proteomes" id="UP000011518">
    <property type="component" value="Unassembled WGS sequence"/>
</dbReference>
<protein>
    <submittedName>
        <fullName evidence="1">Uncharacterized protein</fullName>
    </submittedName>
</protein>
<dbReference type="InParanoid" id="L9KNZ6"/>
<name>L9KNZ6_TUPCH</name>
<proteinExistence type="predicted"/>
<sequence>MCKGPGCLATEQEFWRDRQWEFPLPLNMSHIPRLLAPQAEPSQLRFKPHQYRLLSLSLKLLVPPQGMISKTRHKEGKGTLEGLEIVRDNSETTAQAQRTQEKKSTYGKEHKVSASLALLEPFWVSYLAVAEINSPCSTAGYWAVWISSKQPPGDNDRDGSDSKNVFTDSPGKFNNLATAVLLVLGRKSSLELSEGRADKLSAVFILP</sequence>
<evidence type="ECO:0000313" key="2">
    <source>
        <dbReference type="Proteomes" id="UP000011518"/>
    </source>
</evidence>
<reference evidence="2" key="2">
    <citation type="journal article" date="2013" name="Nat. Commun.">
        <title>Genome of the Chinese tree shrew.</title>
        <authorList>
            <person name="Fan Y."/>
            <person name="Huang Z.Y."/>
            <person name="Cao C.C."/>
            <person name="Chen C.S."/>
            <person name="Chen Y.X."/>
            <person name="Fan D.D."/>
            <person name="He J."/>
            <person name="Hou H.L."/>
            <person name="Hu L."/>
            <person name="Hu X.T."/>
            <person name="Jiang X.T."/>
            <person name="Lai R."/>
            <person name="Lang Y.S."/>
            <person name="Liang B."/>
            <person name="Liao S.G."/>
            <person name="Mu D."/>
            <person name="Ma Y.Y."/>
            <person name="Niu Y.Y."/>
            <person name="Sun X.Q."/>
            <person name="Xia J.Q."/>
            <person name="Xiao J."/>
            <person name="Xiong Z.Q."/>
            <person name="Xu L."/>
            <person name="Yang L."/>
            <person name="Zhang Y."/>
            <person name="Zhao W."/>
            <person name="Zhao X.D."/>
            <person name="Zheng Y.T."/>
            <person name="Zhou J.M."/>
            <person name="Zhu Y.B."/>
            <person name="Zhang G.J."/>
            <person name="Wang J."/>
            <person name="Yao Y.G."/>
        </authorList>
    </citation>
    <scope>NUCLEOTIDE SEQUENCE [LARGE SCALE GENOMIC DNA]</scope>
</reference>
<evidence type="ECO:0000313" key="1">
    <source>
        <dbReference type="EMBL" id="ELW64199.1"/>
    </source>
</evidence>
<accession>L9KNZ6</accession>
<keyword evidence="2" id="KW-1185">Reference proteome</keyword>
<gene>
    <name evidence="1" type="ORF">TREES_T100005432</name>
</gene>
<dbReference type="EMBL" id="KB320751">
    <property type="protein sequence ID" value="ELW64199.1"/>
    <property type="molecule type" value="Genomic_DNA"/>
</dbReference>
<dbReference type="AlphaFoldDB" id="L9KNZ6"/>